<dbReference type="Proteomes" id="UP001295684">
    <property type="component" value="Unassembled WGS sequence"/>
</dbReference>
<evidence type="ECO:0000313" key="3">
    <source>
        <dbReference type="Proteomes" id="UP001295684"/>
    </source>
</evidence>
<organism evidence="2 3">
    <name type="scientific">Euplotes crassus</name>
    <dbReference type="NCBI Taxonomy" id="5936"/>
    <lineage>
        <taxon>Eukaryota</taxon>
        <taxon>Sar</taxon>
        <taxon>Alveolata</taxon>
        <taxon>Ciliophora</taxon>
        <taxon>Intramacronucleata</taxon>
        <taxon>Spirotrichea</taxon>
        <taxon>Hypotrichia</taxon>
        <taxon>Euplotida</taxon>
        <taxon>Euplotidae</taxon>
        <taxon>Moneuplotes</taxon>
    </lineage>
</organism>
<keyword evidence="3" id="KW-1185">Reference proteome</keyword>
<name>A0AAD1U903_EUPCR</name>
<feature type="compositionally biased region" description="Polar residues" evidence="1">
    <location>
        <begin position="174"/>
        <end position="191"/>
    </location>
</feature>
<dbReference type="AlphaFoldDB" id="A0AAD1U903"/>
<evidence type="ECO:0000256" key="1">
    <source>
        <dbReference type="SAM" id="MobiDB-lite"/>
    </source>
</evidence>
<accession>A0AAD1U903</accession>
<feature type="region of interest" description="Disordered" evidence="1">
    <location>
        <begin position="343"/>
        <end position="367"/>
    </location>
</feature>
<sequence>MAHVKAQAEVEDTYNLDLNSFMFCNFRKSQGITSHHKPKGKYTISHSPSAAREVGRKNKISMKSYQISFMKDYHRLKNQRVMNMRKCQNKFDTFATGKTIFPQSRSSSKSSMKDVGTEIPLTKSLKKPRDNETSGLEIIIPQAQKFQNSTKSIEEVQEKSKNHLMEAFRPPQDARNSLFPNIKGQSGSLSRASEGFNPKNSHESPHSSVSQGDESAYQRKILDKMIQYCQPKVECHKSLNKRQGQPTKKLVLSKIDKLRIYSETELRQQLCKEILENKKFLESKQRDHQRDAKKSAFADEENSAKKFGDRRDITFKSIRISNQKLKVNPLTLKKGSISQIKFRDLKSNRKQSNKSKSRRCRSRRDTVKASRSYFLKKTPNPKGRFLKKETTIETVYPKYCDPSSAKLADLKANFFKNIKNPPKQNLHSSSFSSYFGNCSPSDGNRENEDYSHTINQDFRLSPKIYTKNAKFIKTVRNSHVARPNISNKSLGIFRHF</sequence>
<feature type="region of interest" description="Disordered" evidence="1">
    <location>
        <begin position="283"/>
        <end position="303"/>
    </location>
</feature>
<gene>
    <name evidence="2" type="ORF">ECRASSUSDP1_LOCUS5886</name>
</gene>
<reference evidence="2" key="1">
    <citation type="submission" date="2023-07" db="EMBL/GenBank/DDBJ databases">
        <authorList>
            <consortium name="AG Swart"/>
            <person name="Singh M."/>
            <person name="Singh A."/>
            <person name="Seah K."/>
            <person name="Emmerich C."/>
        </authorList>
    </citation>
    <scope>NUCLEOTIDE SEQUENCE</scope>
    <source>
        <strain evidence="2">DP1</strain>
    </source>
</reference>
<feature type="compositionally biased region" description="Basic residues" evidence="1">
    <location>
        <begin position="348"/>
        <end position="362"/>
    </location>
</feature>
<protein>
    <submittedName>
        <fullName evidence="2">Uncharacterized protein</fullName>
    </submittedName>
</protein>
<feature type="region of interest" description="Disordered" evidence="1">
    <location>
        <begin position="170"/>
        <end position="215"/>
    </location>
</feature>
<evidence type="ECO:0000313" key="2">
    <source>
        <dbReference type="EMBL" id="CAI2364542.1"/>
    </source>
</evidence>
<comment type="caution">
    <text evidence="2">The sequence shown here is derived from an EMBL/GenBank/DDBJ whole genome shotgun (WGS) entry which is preliminary data.</text>
</comment>
<proteinExistence type="predicted"/>
<dbReference type="EMBL" id="CAMPGE010005697">
    <property type="protein sequence ID" value="CAI2364542.1"/>
    <property type="molecule type" value="Genomic_DNA"/>
</dbReference>